<gene>
    <name evidence="5" type="ORF">Rai3103_12130</name>
</gene>
<sequence length="343" mass="36949">MPAEGGRAPSMRDVARVAGVSHQTVSRVINDSPRIRPETRERVQAAIDELGYRPSAVARALAHGRTRRIGMIIESSSHYGPVSMLRGSEVAARKAGYSSTTYTVTPDSIEDFREGVDFLTGQDVEGLVVIVPRTETLELLGQLDLPDSCVLLGSLPGRANDPARNLGLPRVGVDQAKGARLAVQHLLDQGHQVIGHVTGPVDWLDSCAREAEWRFVLEQAGLATPTPVRGDWSPDAGYAAADQLLEIPDLTAVFAANDQMALGLIHALSDRGLRIPEDISVVGFDDIPESPHFRPPLTTVHQDFETLGVAGVAVLLALLGEDVPAMPRRIDPTLVIRESTRVL</sequence>
<dbReference type="Gene3D" id="1.10.260.40">
    <property type="entry name" value="lambda repressor-like DNA-binding domains"/>
    <property type="match status" value="1"/>
</dbReference>
<dbReference type="SUPFAM" id="SSF47413">
    <property type="entry name" value="lambda repressor-like DNA-binding domains"/>
    <property type="match status" value="1"/>
</dbReference>
<dbReference type="Pfam" id="PF13377">
    <property type="entry name" value="Peripla_BP_3"/>
    <property type="match status" value="1"/>
</dbReference>
<dbReference type="Pfam" id="PF00356">
    <property type="entry name" value="LacI"/>
    <property type="match status" value="1"/>
</dbReference>
<keyword evidence="1" id="KW-0805">Transcription regulation</keyword>
<evidence type="ECO:0000313" key="6">
    <source>
        <dbReference type="Proteomes" id="UP000386847"/>
    </source>
</evidence>
<dbReference type="PANTHER" id="PTHR30146">
    <property type="entry name" value="LACI-RELATED TRANSCRIPTIONAL REPRESSOR"/>
    <property type="match status" value="1"/>
</dbReference>
<feature type="domain" description="HTH lacI-type" evidence="4">
    <location>
        <begin position="9"/>
        <end position="63"/>
    </location>
</feature>
<evidence type="ECO:0000256" key="3">
    <source>
        <dbReference type="ARBA" id="ARBA00023163"/>
    </source>
</evidence>
<dbReference type="KEGG" id="rain:Rai3103_12130"/>
<accession>A0A5Q2FHZ6</accession>
<dbReference type="Gene3D" id="3.40.50.2300">
    <property type="match status" value="2"/>
</dbReference>
<protein>
    <submittedName>
        <fullName evidence="5">LacI family DNA-binding transcriptional regulator</fullName>
    </submittedName>
</protein>
<dbReference type="Proteomes" id="UP000386847">
    <property type="component" value="Chromosome"/>
</dbReference>
<keyword evidence="2 5" id="KW-0238">DNA-binding</keyword>
<dbReference type="CDD" id="cd01392">
    <property type="entry name" value="HTH_LacI"/>
    <property type="match status" value="1"/>
</dbReference>
<dbReference type="GO" id="GO:0000976">
    <property type="term" value="F:transcription cis-regulatory region binding"/>
    <property type="evidence" value="ECO:0007669"/>
    <property type="project" value="TreeGrafter"/>
</dbReference>
<dbReference type="EMBL" id="CP045725">
    <property type="protein sequence ID" value="QGF24285.1"/>
    <property type="molecule type" value="Genomic_DNA"/>
</dbReference>
<dbReference type="InterPro" id="IPR046335">
    <property type="entry name" value="LacI/GalR-like_sensor"/>
</dbReference>
<dbReference type="InterPro" id="IPR000843">
    <property type="entry name" value="HTH_LacI"/>
</dbReference>
<proteinExistence type="predicted"/>
<dbReference type="SMART" id="SM00354">
    <property type="entry name" value="HTH_LACI"/>
    <property type="match status" value="1"/>
</dbReference>
<dbReference type="AlphaFoldDB" id="A0A5Q2FHZ6"/>
<dbReference type="InterPro" id="IPR010982">
    <property type="entry name" value="Lambda_DNA-bd_dom_sf"/>
</dbReference>
<name>A0A5Q2FHZ6_9ACTN</name>
<organism evidence="5 6">
    <name type="scientific">Raineyella fluvialis</name>
    <dbReference type="NCBI Taxonomy" id="2662261"/>
    <lineage>
        <taxon>Bacteria</taxon>
        <taxon>Bacillati</taxon>
        <taxon>Actinomycetota</taxon>
        <taxon>Actinomycetes</taxon>
        <taxon>Propionibacteriales</taxon>
        <taxon>Propionibacteriaceae</taxon>
        <taxon>Raineyella</taxon>
    </lineage>
</organism>
<dbReference type="RefSeq" id="WP_153572814.1">
    <property type="nucleotide sequence ID" value="NZ_CP045725.1"/>
</dbReference>
<evidence type="ECO:0000313" key="5">
    <source>
        <dbReference type="EMBL" id="QGF24285.1"/>
    </source>
</evidence>
<evidence type="ECO:0000256" key="2">
    <source>
        <dbReference type="ARBA" id="ARBA00023125"/>
    </source>
</evidence>
<evidence type="ECO:0000256" key="1">
    <source>
        <dbReference type="ARBA" id="ARBA00023015"/>
    </source>
</evidence>
<dbReference type="PRINTS" id="PR00036">
    <property type="entry name" value="HTHLACI"/>
</dbReference>
<keyword evidence="6" id="KW-1185">Reference proteome</keyword>
<dbReference type="PROSITE" id="PS00356">
    <property type="entry name" value="HTH_LACI_1"/>
    <property type="match status" value="1"/>
</dbReference>
<dbReference type="InterPro" id="IPR028082">
    <property type="entry name" value="Peripla_BP_I"/>
</dbReference>
<evidence type="ECO:0000259" key="4">
    <source>
        <dbReference type="PROSITE" id="PS50932"/>
    </source>
</evidence>
<dbReference type="PROSITE" id="PS50932">
    <property type="entry name" value="HTH_LACI_2"/>
    <property type="match status" value="1"/>
</dbReference>
<reference evidence="5 6" key="1">
    <citation type="submission" date="2019-10" db="EMBL/GenBank/DDBJ databases">
        <title>Genomic analysis of Raineyella sp. CBA3103.</title>
        <authorList>
            <person name="Roh S.W."/>
        </authorList>
    </citation>
    <scope>NUCLEOTIDE SEQUENCE [LARGE SCALE GENOMIC DNA]</scope>
    <source>
        <strain evidence="5 6">CBA3103</strain>
    </source>
</reference>
<keyword evidence="3" id="KW-0804">Transcription</keyword>
<dbReference type="PANTHER" id="PTHR30146:SF109">
    <property type="entry name" value="HTH-TYPE TRANSCRIPTIONAL REGULATOR GALS"/>
    <property type="match status" value="1"/>
</dbReference>
<dbReference type="GO" id="GO:0003700">
    <property type="term" value="F:DNA-binding transcription factor activity"/>
    <property type="evidence" value="ECO:0007669"/>
    <property type="project" value="TreeGrafter"/>
</dbReference>
<dbReference type="CDD" id="cd01574">
    <property type="entry name" value="PBP1_LacI"/>
    <property type="match status" value="1"/>
</dbReference>
<dbReference type="SUPFAM" id="SSF53822">
    <property type="entry name" value="Periplasmic binding protein-like I"/>
    <property type="match status" value="1"/>
</dbReference>